<name>A0A372ZZU5_9ACTN</name>
<sequence>MLIETARDRGEWFCAEVAVGELCEAGEFERALTVLEPFVAVGWPFAVRESASILVRLGRIEEGLALVRPDAAGLESAFDCRWFAGALVEAGRVDEAIGVLTPHLGEPWILESLVDLTRGENCDARVLELLAPCAERALGGAADCRCSAAGGRRECRHQPSEVLVKYSRVLERMGRADEAIRRLGPVLPAVPGVAWRYAELLADQGRFEQLRELATGEHAGLALNQYAKALEEQGELREAEAVLHEALATDAEYTRRRLMAFLARQGRLDEVVDVGRPTYEDAEGNLLHEAIDLLIRAGSPERALELVDGLGAAYAEAHADVLGYTRLRLLAKAGRYAEGIAEARALSEREPGQWDTTLAWLLDLDGRPDEALDLLRSSTEREAHRAIAQILTRHGHYAEAVAVIPTVSAQREAWDRR</sequence>
<dbReference type="SUPFAM" id="SSF48452">
    <property type="entry name" value="TPR-like"/>
    <property type="match status" value="1"/>
</dbReference>
<comment type="caution">
    <text evidence="1">The sequence shown here is derived from an EMBL/GenBank/DDBJ whole genome shotgun (WGS) entry which is preliminary data.</text>
</comment>
<accession>A0A372ZZU5</accession>
<organism evidence="1 2">
    <name type="scientific">Kitasatospora xanthocidica</name>
    <dbReference type="NCBI Taxonomy" id="83382"/>
    <lineage>
        <taxon>Bacteria</taxon>
        <taxon>Bacillati</taxon>
        <taxon>Actinomycetota</taxon>
        <taxon>Actinomycetes</taxon>
        <taxon>Kitasatosporales</taxon>
        <taxon>Streptomycetaceae</taxon>
        <taxon>Kitasatospora</taxon>
    </lineage>
</organism>
<keyword evidence="2" id="KW-1185">Reference proteome</keyword>
<evidence type="ECO:0008006" key="3">
    <source>
        <dbReference type="Google" id="ProtNLM"/>
    </source>
</evidence>
<dbReference type="EMBL" id="QVIG01000001">
    <property type="protein sequence ID" value="RGD61034.1"/>
    <property type="molecule type" value="Genomic_DNA"/>
</dbReference>
<dbReference type="Gene3D" id="1.25.40.10">
    <property type="entry name" value="Tetratricopeptide repeat domain"/>
    <property type="match status" value="2"/>
</dbReference>
<evidence type="ECO:0000313" key="2">
    <source>
        <dbReference type="Proteomes" id="UP000263377"/>
    </source>
</evidence>
<dbReference type="AlphaFoldDB" id="A0A372ZZU5"/>
<gene>
    <name evidence="1" type="ORF">DR950_27640</name>
</gene>
<reference evidence="1 2" key="1">
    <citation type="submission" date="2018-08" db="EMBL/GenBank/DDBJ databases">
        <title>Diversity &amp; Physiological Properties of Lignin-Decomposing Actinobacteria from Soil.</title>
        <authorList>
            <person name="Roh S.G."/>
            <person name="Kim S.B."/>
        </authorList>
    </citation>
    <scope>NUCLEOTIDE SEQUENCE [LARGE SCALE GENOMIC DNA]</scope>
    <source>
        <strain evidence="1 2">MMS17-GH009</strain>
    </source>
</reference>
<proteinExistence type="predicted"/>
<protein>
    <recommendedName>
        <fullName evidence="3">Tetratricopeptide repeat protein</fullName>
    </recommendedName>
</protein>
<dbReference type="Proteomes" id="UP000263377">
    <property type="component" value="Unassembled WGS sequence"/>
</dbReference>
<evidence type="ECO:0000313" key="1">
    <source>
        <dbReference type="EMBL" id="RGD61034.1"/>
    </source>
</evidence>
<dbReference type="InterPro" id="IPR011990">
    <property type="entry name" value="TPR-like_helical_dom_sf"/>
</dbReference>